<keyword evidence="2" id="KW-1133">Transmembrane helix</keyword>
<dbReference type="AlphaFoldDB" id="A0A132MPR3"/>
<comment type="caution">
    <text evidence="3">The sequence shown here is derived from an EMBL/GenBank/DDBJ whole genome shotgun (WGS) entry which is preliminary data.</text>
</comment>
<dbReference type="PATRIC" id="fig|1469144.10.peg.1637"/>
<feature type="transmembrane region" description="Helical" evidence="2">
    <location>
        <begin position="49"/>
        <end position="69"/>
    </location>
</feature>
<evidence type="ECO:0000313" key="4">
    <source>
        <dbReference type="Proteomes" id="UP000070188"/>
    </source>
</evidence>
<feature type="region of interest" description="Disordered" evidence="1">
    <location>
        <begin position="163"/>
        <end position="187"/>
    </location>
</feature>
<feature type="transmembrane region" description="Helical" evidence="2">
    <location>
        <begin position="76"/>
        <end position="95"/>
    </location>
</feature>
<feature type="compositionally biased region" description="Basic and acidic residues" evidence="1">
    <location>
        <begin position="171"/>
        <end position="187"/>
    </location>
</feature>
<dbReference type="STRING" id="1469144.LI90_1493"/>
<organism evidence="3 4">
    <name type="scientific">Carbonactinospora thermoautotrophica</name>
    <dbReference type="NCBI Taxonomy" id="1469144"/>
    <lineage>
        <taxon>Bacteria</taxon>
        <taxon>Bacillati</taxon>
        <taxon>Actinomycetota</taxon>
        <taxon>Actinomycetes</taxon>
        <taxon>Kitasatosporales</taxon>
        <taxon>Carbonactinosporaceae</taxon>
        <taxon>Carbonactinospora</taxon>
    </lineage>
</organism>
<proteinExistence type="predicted"/>
<feature type="transmembrane region" description="Helical" evidence="2">
    <location>
        <begin position="126"/>
        <end position="147"/>
    </location>
</feature>
<name>A0A132MPR3_9ACTN</name>
<dbReference type="Proteomes" id="UP000070188">
    <property type="component" value="Unassembled WGS sequence"/>
</dbReference>
<sequence>MKDRRELLLAVLLAVAGGGLALLAASQTWARGMVTGPVTIPVAATGRTLAPLVPALGLVAIATPIVLWAGRRVGRVLAGVVLVLAGLGLAANAVTTGQDPARALREEAGRAVAQQDARPRDVRGSAWPWVATAGGALTAASGALTLARGRRWPAMSARYERSRPAAGAARESARMWDALDRGDDPTA</sequence>
<dbReference type="InterPro" id="IPR019051">
    <property type="entry name" value="Trp_biosyn_TM_oprn/chp"/>
</dbReference>
<protein>
    <submittedName>
        <fullName evidence="3">Tryptophan-associated membrane protein</fullName>
    </submittedName>
</protein>
<accession>A0A132MPR3</accession>
<keyword evidence="2" id="KW-0472">Membrane</keyword>
<keyword evidence="4" id="KW-1185">Reference proteome</keyword>
<dbReference type="PROSITE" id="PS51318">
    <property type="entry name" value="TAT"/>
    <property type="match status" value="1"/>
</dbReference>
<dbReference type="Pfam" id="PF09534">
    <property type="entry name" value="Trp_oprn_chp"/>
    <property type="match status" value="1"/>
</dbReference>
<evidence type="ECO:0000313" key="3">
    <source>
        <dbReference type="EMBL" id="KWW99854.1"/>
    </source>
</evidence>
<dbReference type="EMBL" id="LAXD01000001">
    <property type="protein sequence ID" value="KWW99854.1"/>
    <property type="molecule type" value="Genomic_DNA"/>
</dbReference>
<dbReference type="RefSeq" id="WP_066885866.1">
    <property type="nucleotide sequence ID" value="NZ_CP171739.1"/>
</dbReference>
<gene>
    <name evidence="3" type="ORF">LI90_1493</name>
</gene>
<evidence type="ECO:0000256" key="2">
    <source>
        <dbReference type="SAM" id="Phobius"/>
    </source>
</evidence>
<keyword evidence="2" id="KW-0812">Transmembrane</keyword>
<dbReference type="InterPro" id="IPR006311">
    <property type="entry name" value="TAT_signal"/>
</dbReference>
<evidence type="ECO:0000256" key="1">
    <source>
        <dbReference type="SAM" id="MobiDB-lite"/>
    </source>
</evidence>
<reference evidence="4" key="1">
    <citation type="submission" date="2015-04" db="EMBL/GenBank/DDBJ databases">
        <title>Physiological reanalysis, assessment of diazotrophy, and genome sequences of multiple isolates of Streptomyces thermoautotrophicus.</title>
        <authorList>
            <person name="MacKellar D.C."/>
            <person name="Lieber L."/>
            <person name="Norman J."/>
            <person name="Bolger A."/>
            <person name="Tobin C."/>
            <person name="Murray J.W."/>
            <person name="Chang R."/>
            <person name="Ford T."/>
            <person name="Nguyen P.Q."/>
            <person name="Woodward J."/>
            <person name="Permingeat H."/>
            <person name="Joshi N.S."/>
            <person name="Silver P.A."/>
            <person name="Usadel B."/>
            <person name="Rutherford A.W."/>
            <person name="Friesen M."/>
            <person name="Prell J."/>
        </authorList>
    </citation>
    <scope>NUCLEOTIDE SEQUENCE [LARGE SCALE GENOMIC DNA]</scope>
    <source>
        <strain evidence="4">H1</strain>
    </source>
</reference>